<protein>
    <submittedName>
        <fullName evidence="2">Uncharacterized protein</fullName>
    </submittedName>
</protein>
<reference evidence="2" key="2">
    <citation type="journal article" date="2021" name="PeerJ">
        <title>Extensive microbial diversity within the chicken gut microbiome revealed by metagenomics and culture.</title>
        <authorList>
            <person name="Gilroy R."/>
            <person name="Ravi A."/>
            <person name="Getino M."/>
            <person name="Pursley I."/>
            <person name="Horton D.L."/>
            <person name="Alikhan N.F."/>
            <person name="Baker D."/>
            <person name="Gharbi K."/>
            <person name="Hall N."/>
            <person name="Watson M."/>
            <person name="Adriaenssens E.M."/>
            <person name="Foster-Nyarko E."/>
            <person name="Jarju S."/>
            <person name="Secka A."/>
            <person name="Antonio M."/>
            <person name="Oren A."/>
            <person name="Chaudhuri R.R."/>
            <person name="La Ragione R."/>
            <person name="Hildebrand F."/>
            <person name="Pallen M.J."/>
        </authorList>
    </citation>
    <scope>NUCLEOTIDE SEQUENCE</scope>
    <source>
        <strain evidence="2">CHK154-7741</strain>
    </source>
</reference>
<evidence type="ECO:0000256" key="1">
    <source>
        <dbReference type="SAM" id="SignalP"/>
    </source>
</evidence>
<feature type="signal peptide" evidence="1">
    <location>
        <begin position="1"/>
        <end position="28"/>
    </location>
</feature>
<comment type="caution">
    <text evidence="2">The sequence shown here is derived from an EMBL/GenBank/DDBJ whole genome shotgun (WGS) entry which is preliminary data.</text>
</comment>
<evidence type="ECO:0000313" key="3">
    <source>
        <dbReference type="Proteomes" id="UP000886748"/>
    </source>
</evidence>
<feature type="chain" id="PRO_5038745422" evidence="1">
    <location>
        <begin position="29"/>
        <end position="306"/>
    </location>
</feature>
<name>A0A9D1N036_9CLOT</name>
<dbReference type="AlphaFoldDB" id="A0A9D1N036"/>
<accession>A0A9D1N036</accession>
<dbReference type="Proteomes" id="UP000886748">
    <property type="component" value="Unassembled WGS sequence"/>
</dbReference>
<organism evidence="2 3">
    <name type="scientific">Candidatus Limenecus avicola</name>
    <dbReference type="NCBI Taxonomy" id="2840847"/>
    <lineage>
        <taxon>Bacteria</taxon>
        <taxon>Bacillati</taxon>
        <taxon>Bacillota</taxon>
        <taxon>Clostridia</taxon>
        <taxon>Eubacteriales</taxon>
        <taxon>Clostridiaceae</taxon>
        <taxon>Clostridiaceae incertae sedis</taxon>
        <taxon>Candidatus Limenecus</taxon>
    </lineage>
</organism>
<keyword evidence="1" id="KW-0732">Signal</keyword>
<proteinExistence type="predicted"/>
<dbReference type="EMBL" id="DVOD01000032">
    <property type="protein sequence ID" value="HIU92375.1"/>
    <property type="molecule type" value="Genomic_DNA"/>
</dbReference>
<gene>
    <name evidence="2" type="ORF">IAD26_04490</name>
</gene>
<evidence type="ECO:0000313" key="2">
    <source>
        <dbReference type="EMBL" id="HIU92375.1"/>
    </source>
</evidence>
<sequence>MKQNKNLHKITLLTVSALLVLTAPKAFSITLDELTDPMPPAYRLGVSATPEKAYKVSDSEKKLQAKDANLDKTSEEIKNITYADLSLKKIAKEISDEGELTSEDTLKDIQMLWIGAAQQSETVKFIVYKLSNPDEDKPKESIVKKIIQPISTVGSLAGIGIGNPIAAISSIMGSSVLGSMSVDDKDLNYKFSKVNDADMVVLIRKIEELQRKIVNYYFDYMTARECLIRSDELVAKRRNTFMNSQELTDDQVIMADAFYREALNKQSKLRSDYLAKRSALEQVVGMDTMSQFEELLTKREESEKAK</sequence>
<reference evidence="2" key="1">
    <citation type="submission" date="2020-10" db="EMBL/GenBank/DDBJ databases">
        <authorList>
            <person name="Gilroy R."/>
        </authorList>
    </citation>
    <scope>NUCLEOTIDE SEQUENCE</scope>
    <source>
        <strain evidence="2">CHK154-7741</strain>
    </source>
</reference>